<dbReference type="PANTHER" id="PTHR46539">
    <property type="entry name" value="E3 UBIQUITIN-PROTEIN LIGASE ATL42"/>
    <property type="match status" value="1"/>
</dbReference>
<evidence type="ECO:0000313" key="14">
    <source>
        <dbReference type="EMBL" id="CAH2080687.1"/>
    </source>
</evidence>
<dbReference type="Pfam" id="PF13639">
    <property type="entry name" value="zf-RING_2"/>
    <property type="match status" value="1"/>
</dbReference>
<evidence type="ECO:0000256" key="12">
    <source>
        <dbReference type="SAM" id="Phobius"/>
    </source>
</evidence>
<evidence type="ECO:0000256" key="4">
    <source>
        <dbReference type="ARBA" id="ARBA00022692"/>
    </source>
</evidence>
<evidence type="ECO:0000256" key="8">
    <source>
        <dbReference type="ARBA" id="ARBA00022989"/>
    </source>
</evidence>
<evidence type="ECO:0000256" key="9">
    <source>
        <dbReference type="ARBA" id="ARBA00023136"/>
    </source>
</evidence>
<dbReference type="GO" id="GO:0061630">
    <property type="term" value="F:ubiquitin protein ligase activity"/>
    <property type="evidence" value="ECO:0007669"/>
    <property type="project" value="UniProtKB-EC"/>
</dbReference>
<dbReference type="PROSITE" id="PS50089">
    <property type="entry name" value="ZF_RING_2"/>
    <property type="match status" value="1"/>
</dbReference>
<feature type="transmembrane region" description="Helical" evidence="12">
    <location>
        <begin position="37"/>
        <end position="62"/>
    </location>
</feature>
<reference evidence="14 15" key="1">
    <citation type="submission" date="2022-03" db="EMBL/GenBank/DDBJ databases">
        <authorList>
            <person name="Nunn A."/>
            <person name="Chopra R."/>
            <person name="Nunn A."/>
            <person name="Contreras Garrido A."/>
        </authorList>
    </citation>
    <scope>NUCLEOTIDE SEQUENCE [LARGE SCALE GENOMIC DNA]</scope>
</reference>
<dbReference type="GO" id="GO:0008270">
    <property type="term" value="F:zinc ion binding"/>
    <property type="evidence" value="ECO:0007669"/>
    <property type="project" value="UniProtKB-KW"/>
</dbReference>
<dbReference type="Gene3D" id="3.30.40.10">
    <property type="entry name" value="Zinc/RING finger domain, C3HC4 (zinc finger)"/>
    <property type="match status" value="1"/>
</dbReference>
<feature type="transmembrane region" description="Helical" evidence="12">
    <location>
        <begin position="6"/>
        <end position="25"/>
    </location>
</feature>
<evidence type="ECO:0000313" key="15">
    <source>
        <dbReference type="Proteomes" id="UP000836841"/>
    </source>
</evidence>
<dbReference type="AlphaFoldDB" id="A0AAU9T933"/>
<evidence type="ECO:0000256" key="11">
    <source>
        <dbReference type="PROSITE-ProRule" id="PRU00175"/>
    </source>
</evidence>
<dbReference type="InterPro" id="IPR001841">
    <property type="entry name" value="Znf_RING"/>
</dbReference>
<keyword evidence="9 12" id="KW-0472">Membrane</keyword>
<evidence type="ECO:0000256" key="10">
    <source>
        <dbReference type="ARBA" id="ARBA00024209"/>
    </source>
</evidence>
<comment type="subcellular location">
    <subcellularLocation>
        <location evidence="2">Membrane</location>
    </subcellularLocation>
</comment>
<name>A0AAU9T933_THLAR</name>
<organism evidence="14 15">
    <name type="scientific">Thlaspi arvense</name>
    <name type="common">Field penny-cress</name>
    <dbReference type="NCBI Taxonomy" id="13288"/>
    <lineage>
        <taxon>Eukaryota</taxon>
        <taxon>Viridiplantae</taxon>
        <taxon>Streptophyta</taxon>
        <taxon>Embryophyta</taxon>
        <taxon>Tracheophyta</taxon>
        <taxon>Spermatophyta</taxon>
        <taxon>Magnoliopsida</taxon>
        <taxon>eudicotyledons</taxon>
        <taxon>Gunneridae</taxon>
        <taxon>Pentapetalae</taxon>
        <taxon>rosids</taxon>
        <taxon>malvids</taxon>
        <taxon>Brassicales</taxon>
        <taxon>Brassicaceae</taxon>
        <taxon>Thlaspideae</taxon>
        <taxon>Thlaspi</taxon>
    </lineage>
</organism>
<protein>
    <recommendedName>
        <fullName evidence="3">RING-type E3 ubiquitin transferase</fullName>
        <ecNumber evidence="3">2.3.2.27</ecNumber>
    </recommendedName>
</protein>
<dbReference type="PANTHER" id="PTHR46539:SF9">
    <property type="entry name" value="RING-H2 FINGER PROTEIN ATL56"/>
    <property type="match status" value="1"/>
</dbReference>
<evidence type="ECO:0000256" key="1">
    <source>
        <dbReference type="ARBA" id="ARBA00000900"/>
    </source>
</evidence>
<accession>A0AAU9T933</accession>
<dbReference type="EMBL" id="CAJVSB020000956">
    <property type="protein sequence ID" value="CAH2080687.1"/>
    <property type="molecule type" value="Genomic_DNA"/>
</dbReference>
<evidence type="ECO:0000256" key="2">
    <source>
        <dbReference type="ARBA" id="ARBA00004370"/>
    </source>
</evidence>
<evidence type="ECO:0000256" key="5">
    <source>
        <dbReference type="ARBA" id="ARBA00022723"/>
    </source>
</evidence>
<keyword evidence="8 12" id="KW-1133">Transmembrane helix</keyword>
<dbReference type="EC" id="2.3.2.27" evidence="3"/>
<evidence type="ECO:0000256" key="3">
    <source>
        <dbReference type="ARBA" id="ARBA00012483"/>
    </source>
</evidence>
<proteinExistence type="inferred from homology"/>
<gene>
    <name evidence="14" type="ORF">TAV2_LOCUS26391</name>
</gene>
<evidence type="ECO:0000256" key="7">
    <source>
        <dbReference type="ARBA" id="ARBA00022833"/>
    </source>
</evidence>
<dbReference type="GO" id="GO:0016020">
    <property type="term" value="C:membrane"/>
    <property type="evidence" value="ECO:0007669"/>
    <property type="project" value="UniProtKB-SubCell"/>
</dbReference>
<sequence length="177" mass="19353">MSSLPVPASISTLVHHISITVINRIRKFMSLMHKSITIIMVFLIVLLFLFIGIGAVAIFHHFDAGGASHSGRPLLLVDSTESAYSMEEIQRFLPRLKYANGGSLKNECAVCLDCLADGEYCRSLPACGHVFHASCVDKWLTEAASCPICRTRIRLDSGANSSKMGECKILSVGHFQL</sequence>
<keyword evidence="5" id="KW-0479">Metal-binding</keyword>
<comment type="caution">
    <text evidence="14">The sequence shown here is derived from an EMBL/GenBank/DDBJ whole genome shotgun (WGS) entry which is preliminary data.</text>
</comment>
<dbReference type="SMART" id="SM00184">
    <property type="entry name" value="RING"/>
    <property type="match status" value="1"/>
</dbReference>
<comment type="catalytic activity">
    <reaction evidence="1">
        <text>S-ubiquitinyl-[E2 ubiquitin-conjugating enzyme]-L-cysteine + [acceptor protein]-L-lysine = [E2 ubiquitin-conjugating enzyme]-L-cysteine + N(6)-ubiquitinyl-[acceptor protein]-L-lysine.</text>
        <dbReference type="EC" id="2.3.2.27"/>
    </reaction>
</comment>
<feature type="domain" description="RING-type" evidence="13">
    <location>
        <begin position="108"/>
        <end position="150"/>
    </location>
</feature>
<evidence type="ECO:0000256" key="6">
    <source>
        <dbReference type="ARBA" id="ARBA00022771"/>
    </source>
</evidence>
<comment type="similarity">
    <text evidence="10">Belongs to the RING-type zinc finger family. ATL subfamily.</text>
</comment>
<dbReference type="SUPFAM" id="SSF57850">
    <property type="entry name" value="RING/U-box"/>
    <property type="match status" value="1"/>
</dbReference>
<keyword evidence="4 12" id="KW-0812">Transmembrane</keyword>
<dbReference type="InterPro" id="IPR013083">
    <property type="entry name" value="Znf_RING/FYVE/PHD"/>
</dbReference>
<keyword evidence="7" id="KW-0862">Zinc</keyword>
<dbReference type="Proteomes" id="UP000836841">
    <property type="component" value="Unassembled WGS sequence"/>
</dbReference>
<keyword evidence="6 11" id="KW-0863">Zinc-finger</keyword>
<evidence type="ECO:0000259" key="13">
    <source>
        <dbReference type="PROSITE" id="PS50089"/>
    </source>
</evidence>
<keyword evidence="15" id="KW-1185">Reference proteome</keyword>